<feature type="non-terminal residue" evidence="2">
    <location>
        <position position="1"/>
    </location>
</feature>
<feature type="non-terminal residue" evidence="2">
    <location>
        <position position="170"/>
    </location>
</feature>
<feature type="region of interest" description="Disordered" evidence="1">
    <location>
        <begin position="1"/>
        <end position="134"/>
    </location>
</feature>
<proteinExistence type="predicted"/>
<reference evidence="2" key="1">
    <citation type="submission" date="2018-05" db="EMBL/GenBank/DDBJ databases">
        <authorList>
            <person name="Lanie J.A."/>
            <person name="Ng W.-L."/>
            <person name="Kazmierczak K.M."/>
            <person name="Andrzejewski T.M."/>
            <person name="Davidsen T.M."/>
            <person name="Wayne K.J."/>
            <person name="Tettelin H."/>
            <person name="Glass J.I."/>
            <person name="Rusch D."/>
            <person name="Podicherti R."/>
            <person name="Tsui H.-C.T."/>
            <person name="Winkler M.E."/>
        </authorList>
    </citation>
    <scope>NUCLEOTIDE SEQUENCE</scope>
</reference>
<name>A0A381ZG51_9ZZZZ</name>
<organism evidence="2">
    <name type="scientific">marine metagenome</name>
    <dbReference type="NCBI Taxonomy" id="408172"/>
    <lineage>
        <taxon>unclassified sequences</taxon>
        <taxon>metagenomes</taxon>
        <taxon>ecological metagenomes</taxon>
    </lineage>
</organism>
<sequence>LLRHVRPVPDRHADLPRRGVRPRPDPARPRRRRSGHHLHDLGPPGGQRPPPVLRRPTGAGRHRRVRPHLPPHGDRPTVASRGRSRRLRTRRGPHDPDAPGPRRRMGARTCPGCRDGDVDRGAAPGPDLRPPRRRIRPRALVGPGRLLPRRVRGVRPCRNRCRQPGDRDRL</sequence>
<protein>
    <submittedName>
        <fullName evidence="2">Uncharacterized protein</fullName>
    </submittedName>
</protein>
<dbReference type="AlphaFoldDB" id="A0A381ZG51"/>
<evidence type="ECO:0000256" key="1">
    <source>
        <dbReference type="SAM" id="MobiDB-lite"/>
    </source>
</evidence>
<accession>A0A381ZG51</accession>
<feature type="compositionally biased region" description="Basic residues" evidence="1">
    <location>
        <begin position="60"/>
        <end position="69"/>
    </location>
</feature>
<dbReference type="EMBL" id="UINC01021030">
    <property type="protein sequence ID" value="SVA87723.1"/>
    <property type="molecule type" value="Genomic_DNA"/>
</dbReference>
<evidence type="ECO:0000313" key="2">
    <source>
        <dbReference type="EMBL" id="SVA87723.1"/>
    </source>
</evidence>
<feature type="compositionally biased region" description="Basic and acidic residues" evidence="1">
    <location>
        <begin position="7"/>
        <end position="28"/>
    </location>
</feature>
<feature type="compositionally biased region" description="Basic residues" evidence="1">
    <location>
        <begin position="82"/>
        <end position="91"/>
    </location>
</feature>
<gene>
    <name evidence="2" type="ORF">METZ01_LOCUS140577</name>
</gene>